<protein>
    <recommendedName>
        <fullName evidence="8">C3H1-type domain-containing protein</fullName>
    </recommendedName>
</protein>
<feature type="compositionally biased region" description="Basic residues" evidence="7">
    <location>
        <begin position="338"/>
        <end position="348"/>
    </location>
</feature>
<dbReference type="SUPFAM" id="SSF90229">
    <property type="entry name" value="CCCH zinc finger"/>
    <property type="match status" value="2"/>
</dbReference>
<dbReference type="InterPro" id="IPR000571">
    <property type="entry name" value="Znf_CCCH"/>
</dbReference>
<reference evidence="9 10" key="1">
    <citation type="submission" date="2020-11" db="EMBL/GenBank/DDBJ databases">
        <authorList>
            <person name="Wallbank WR R."/>
            <person name="Pardo Diaz C."/>
            <person name="Kozak K."/>
            <person name="Martin S."/>
            <person name="Jiggins C."/>
            <person name="Moest M."/>
            <person name="Warren A I."/>
            <person name="Generalovic N T."/>
            <person name="Byers J.R.P. K."/>
            <person name="Montejo-Kovacevich G."/>
            <person name="Yen C E."/>
        </authorList>
    </citation>
    <scope>NUCLEOTIDE SEQUENCE [LARGE SCALE GENOMIC DNA]</scope>
</reference>
<feature type="compositionally biased region" description="Polar residues" evidence="7">
    <location>
        <begin position="43"/>
        <end position="52"/>
    </location>
</feature>
<dbReference type="InParanoid" id="A0A7R8V8K4"/>
<evidence type="ECO:0000256" key="1">
    <source>
        <dbReference type="ARBA" id="ARBA00022723"/>
    </source>
</evidence>
<feature type="compositionally biased region" description="Basic and acidic residues" evidence="7">
    <location>
        <begin position="1037"/>
        <end position="1068"/>
    </location>
</feature>
<evidence type="ECO:0000256" key="5">
    <source>
        <dbReference type="PROSITE-ProRule" id="PRU00723"/>
    </source>
</evidence>
<feature type="compositionally biased region" description="Polar residues" evidence="7">
    <location>
        <begin position="945"/>
        <end position="977"/>
    </location>
</feature>
<feature type="region of interest" description="Disordered" evidence="7">
    <location>
        <begin position="1524"/>
        <end position="1644"/>
    </location>
</feature>
<dbReference type="GO" id="GO:0008270">
    <property type="term" value="F:zinc ion binding"/>
    <property type="evidence" value="ECO:0007669"/>
    <property type="project" value="UniProtKB-KW"/>
</dbReference>
<feature type="region of interest" description="Disordered" evidence="7">
    <location>
        <begin position="505"/>
        <end position="629"/>
    </location>
</feature>
<dbReference type="OrthoDB" id="411372at2759"/>
<evidence type="ECO:0000256" key="6">
    <source>
        <dbReference type="SAM" id="Coils"/>
    </source>
</evidence>
<feature type="domain" description="C3H1-type" evidence="8">
    <location>
        <begin position="376"/>
        <end position="398"/>
    </location>
</feature>
<keyword evidence="6" id="KW-0175">Coiled coil</keyword>
<dbReference type="Proteomes" id="UP000594454">
    <property type="component" value="Chromosome 7"/>
</dbReference>
<dbReference type="SMART" id="SM00356">
    <property type="entry name" value="ZnF_C3H1"/>
    <property type="match status" value="3"/>
</dbReference>
<evidence type="ECO:0000313" key="9">
    <source>
        <dbReference type="EMBL" id="CAD7094092.1"/>
    </source>
</evidence>
<feature type="compositionally biased region" description="Polar residues" evidence="7">
    <location>
        <begin position="1098"/>
        <end position="1108"/>
    </location>
</feature>
<feature type="compositionally biased region" description="Gly residues" evidence="7">
    <location>
        <begin position="1545"/>
        <end position="1554"/>
    </location>
</feature>
<evidence type="ECO:0000256" key="4">
    <source>
        <dbReference type="ARBA" id="ARBA00022833"/>
    </source>
</evidence>
<evidence type="ECO:0000256" key="2">
    <source>
        <dbReference type="ARBA" id="ARBA00022737"/>
    </source>
</evidence>
<dbReference type="PANTHER" id="PTHR13119">
    <property type="entry name" value="ZINC FINGER CCCH DOMAIN-CONTAINING PROTEI"/>
    <property type="match status" value="1"/>
</dbReference>
<keyword evidence="2" id="KW-0677">Repeat</keyword>
<feature type="compositionally biased region" description="Low complexity" evidence="7">
    <location>
        <begin position="585"/>
        <end position="601"/>
    </location>
</feature>
<feature type="compositionally biased region" description="Gly residues" evidence="7">
    <location>
        <begin position="1563"/>
        <end position="1581"/>
    </location>
</feature>
<dbReference type="Gene3D" id="4.10.1000.10">
    <property type="entry name" value="Zinc finger, CCCH-type"/>
    <property type="match status" value="1"/>
</dbReference>
<feature type="compositionally biased region" description="Basic and acidic residues" evidence="7">
    <location>
        <begin position="1121"/>
        <end position="1131"/>
    </location>
</feature>
<feature type="region of interest" description="Disordered" evidence="7">
    <location>
        <begin position="1"/>
        <end position="170"/>
    </location>
</feature>
<dbReference type="InterPro" id="IPR045124">
    <property type="entry name" value="Su(sable)-like"/>
</dbReference>
<feature type="compositionally biased region" description="Basic and acidic residues" evidence="7">
    <location>
        <begin position="326"/>
        <end position="337"/>
    </location>
</feature>
<sequence length="1644" mass="180479">MDIERNSEKQLSSNPETNNSSTINSQNLSYKTNHSEGLEETNLKQQSKQDNMSSDKMDRELESKDNEKDDDDLEDGEIETDDDDDEPIITSVTVRDSNHDAKTKFITSSSQISTITPTAPTSNKTFPSKTAIGGGGIGSVGVTSATALSTSGNGSPKIDSDLTMPTSKKSSKIRRTDIVDDDWAGNIENAIAAALKKDGIEPPMPKLSKNISGNMDIYDKSDKNDYVEDIRRARKRKKREERENKKSKRMKILDTDHYDDMMKMTDEIDEDEMVCVRGGSPSITRTSGFIPHHDHHHGHHHHRRSPTISVNSEDSFQSSYDSYDSGDNRKMSFDDRRQSRRNKDRRNRGGSQTVGSGAGRGGGAGKRRNRHDSDGVCIMNMRGHCNDGDDCSRSHDARAPRKLELCKFYLMNCCAKKDKCSYMHADFPCKYYYLGMECVYKSECKFSHGDPLTEQLKNILLKHIETAPKEILGNFRRISREAATNQLLATHAKLCAEKGIENTFDLPSSPQSSSGLIMQSSSSFGRQSRSPAPLSQSFGRQSRSPSDSNRGSGNPFASSNVSSQPMYPSNDEEDWDKDDRDKAASTSNNSTNNLSFSSSNKSADKPRKSRWRDFSGSQSSTSGSQPTSVAASDILSLKNLKGVITPEQIERLEAIGIENLEQISQLTVAQLNSVGLTISQINEIQLNAMNIQKLGLISQSASATTTTASTSSVLPSSANLSQNSSTSNLSSTIAATHSSSVFNDDSQSVSQDVDMRFLVGAVQASGTSKQASGSTVTTNVNSQLAPLSSQITESSTTSSIVGGSQLQDLDIASPEPTPNSGKIGTNCSNTMDFSQYLKDSNLKDADKTDFNDLLKEDKEDDDPSNEDEPELLIDESRYNGSDDESGIASPPKPIPRSVFTTKGEDDDDWDDDGDIPAASTTQHNTSDYRKEDSDSNYRKEDADQWQENSNDRWQSNEDNTSWQKSNNTRWQQGQQDFNNERGKMRWQQNKTDSWMDSKDDFPWQKKTNSPSDFYGGAANNSRNDRSDYSGFNSNSSSRRDDYYGGRNQQRNDPRNKTGSSYEDKDSFYDRSSSSMASGQFRDPRLGGGGGSLDDRRNFTPNQTKSTKPVDNYEGDWDADEDNVKAGDHLDTTTRSSISEESSSMAVIQQDVIPSVIREPSPPPKYQRASIYDGAAIGSGDDDEENSRGGADDDDREYSGDRDMRVSSFLESGDIDLRLPFKPVMTNYTPATEIDGSIASHAPIPYKVYEVSIPKPDYSEIRRTMTVTEKTLDPRLRRIFCLKEPIGDQFGTDSDMLRSPPHTAPPLLLGSIQKSTPDPIDKTNVGISIGGPRLDPRRRKENADGSGASSLLSKPVGQSQTSGSGLGQNVDIRMLLQKSVWYKNLNSKFKIMVNQQLALVSTELKKFHQDPNPDKVFDMNFLATNQYLQQVLTNLGIFIDSNGQILQLDAENEDPIMGGAPVPGPGMLMPGGNIHMESIPPLTGMGGMDFMRPSQPPHMGPMNPQFMNPPGMMHSFPPRFGGDVRTGLLGVGGNNPFEQGGVNDMPGGGGGGNKFYGGSDRPSSGGGNRGGGRNFRQGGGGNPRNDRWSGGNQGRNNQGRNRNYDNRSGGSGGGGNSGNDRGNNDRDSIRRDAPVQQEEEEDNWD</sequence>
<dbReference type="InterPro" id="IPR036855">
    <property type="entry name" value="Znf_CCCH_sf"/>
</dbReference>
<feature type="compositionally biased region" description="Basic residues" evidence="7">
    <location>
        <begin position="293"/>
        <end position="305"/>
    </location>
</feature>
<feature type="compositionally biased region" description="Low complexity" evidence="7">
    <location>
        <begin position="615"/>
        <end position="628"/>
    </location>
</feature>
<feature type="domain" description="C3H1-type" evidence="8">
    <location>
        <begin position="400"/>
        <end position="427"/>
    </location>
</feature>
<keyword evidence="10" id="KW-1185">Reference proteome</keyword>
<feature type="compositionally biased region" description="Acidic residues" evidence="7">
    <location>
        <begin position="68"/>
        <end position="87"/>
    </location>
</feature>
<feature type="domain" description="C3H1-type" evidence="8">
    <location>
        <begin position="428"/>
        <end position="451"/>
    </location>
</feature>
<feature type="region of interest" description="Disordered" evidence="7">
    <location>
        <begin position="1310"/>
        <end position="1364"/>
    </location>
</feature>
<keyword evidence="4 5" id="KW-0862">Zinc</keyword>
<dbReference type="EMBL" id="LR899015">
    <property type="protein sequence ID" value="CAD7094092.1"/>
    <property type="molecule type" value="Genomic_DNA"/>
</dbReference>
<name>A0A7R8V8K4_HERIL</name>
<dbReference type="GO" id="GO:0045892">
    <property type="term" value="P:negative regulation of DNA-templated transcription"/>
    <property type="evidence" value="ECO:0007669"/>
    <property type="project" value="InterPro"/>
</dbReference>
<feature type="region of interest" description="Disordered" evidence="7">
    <location>
        <begin position="854"/>
        <end position="1203"/>
    </location>
</feature>
<feature type="compositionally biased region" description="Basic and acidic residues" evidence="7">
    <location>
        <begin position="1185"/>
        <end position="1203"/>
    </location>
</feature>
<keyword evidence="1 5" id="KW-0479">Metal-binding</keyword>
<dbReference type="GO" id="GO:0005634">
    <property type="term" value="C:nucleus"/>
    <property type="evidence" value="ECO:0007669"/>
    <property type="project" value="TreeGrafter"/>
</dbReference>
<dbReference type="GO" id="GO:0003723">
    <property type="term" value="F:RNA binding"/>
    <property type="evidence" value="ECO:0007669"/>
    <property type="project" value="InterPro"/>
</dbReference>
<feature type="compositionally biased region" description="Basic and acidic residues" evidence="7">
    <location>
        <begin position="53"/>
        <end position="67"/>
    </location>
</feature>
<dbReference type="FunCoup" id="A0A7R8V8K4">
    <property type="interactions" value="367"/>
</dbReference>
<evidence type="ECO:0000313" key="10">
    <source>
        <dbReference type="Proteomes" id="UP000594454"/>
    </source>
</evidence>
<gene>
    <name evidence="9" type="ORF">HERILL_LOCUS16321</name>
</gene>
<organism evidence="9 10">
    <name type="scientific">Hermetia illucens</name>
    <name type="common">Black soldier fly</name>
    <dbReference type="NCBI Taxonomy" id="343691"/>
    <lineage>
        <taxon>Eukaryota</taxon>
        <taxon>Metazoa</taxon>
        <taxon>Ecdysozoa</taxon>
        <taxon>Arthropoda</taxon>
        <taxon>Hexapoda</taxon>
        <taxon>Insecta</taxon>
        <taxon>Pterygota</taxon>
        <taxon>Neoptera</taxon>
        <taxon>Endopterygota</taxon>
        <taxon>Diptera</taxon>
        <taxon>Brachycera</taxon>
        <taxon>Stratiomyomorpha</taxon>
        <taxon>Stratiomyidae</taxon>
        <taxon>Hermetiinae</taxon>
        <taxon>Hermetia</taxon>
    </lineage>
</organism>
<feature type="region of interest" description="Disordered" evidence="7">
    <location>
        <begin position="277"/>
        <end position="373"/>
    </location>
</feature>
<feature type="coiled-coil region" evidence="6">
    <location>
        <begin position="223"/>
        <end position="250"/>
    </location>
</feature>
<feature type="compositionally biased region" description="Basic and acidic residues" evidence="7">
    <location>
        <begin position="1621"/>
        <end position="1632"/>
    </location>
</feature>
<evidence type="ECO:0000256" key="3">
    <source>
        <dbReference type="ARBA" id="ARBA00022771"/>
    </source>
</evidence>
<feature type="zinc finger region" description="C3H1-type" evidence="5">
    <location>
        <begin position="428"/>
        <end position="451"/>
    </location>
</feature>
<feature type="compositionally biased region" description="Acidic residues" evidence="7">
    <location>
        <begin position="904"/>
        <end position="914"/>
    </location>
</feature>
<dbReference type="PROSITE" id="PS50103">
    <property type="entry name" value="ZF_C3H1"/>
    <property type="match status" value="3"/>
</dbReference>
<evidence type="ECO:0000256" key="7">
    <source>
        <dbReference type="SAM" id="MobiDB-lite"/>
    </source>
</evidence>
<feature type="compositionally biased region" description="Low complexity" evidence="7">
    <location>
        <begin position="312"/>
        <end position="325"/>
    </location>
</feature>
<accession>A0A7R8V8K4</accession>
<keyword evidence="3 5" id="KW-0863">Zinc-finger</keyword>
<feature type="zinc finger region" description="C3H1-type" evidence="5">
    <location>
        <begin position="400"/>
        <end position="427"/>
    </location>
</feature>
<feature type="zinc finger region" description="C3H1-type" evidence="5">
    <location>
        <begin position="376"/>
        <end position="398"/>
    </location>
</feature>
<dbReference type="PANTHER" id="PTHR13119:SF12">
    <property type="entry name" value="PROTEIN SUPPRESSOR OF SABLE"/>
    <property type="match status" value="1"/>
</dbReference>
<feature type="compositionally biased region" description="Low complexity" evidence="7">
    <location>
        <begin position="106"/>
        <end position="122"/>
    </location>
</feature>
<feature type="compositionally biased region" description="Basic and acidic residues" evidence="7">
    <location>
        <begin position="926"/>
        <end position="942"/>
    </location>
</feature>
<feature type="compositionally biased region" description="Polar residues" evidence="7">
    <location>
        <begin position="533"/>
        <end position="567"/>
    </location>
</feature>
<evidence type="ECO:0000259" key="8">
    <source>
        <dbReference type="PROSITE" id="PS50103"/>
    </source>
</evidence>
<proteinExistence type="predicted"/>
<feature type="compositionally biased region" description="Basic and acidic residues" evidence="7">
    <location>
        <begin position="993"/>
        <end position="1003"/>
    </location>
</feature>
<feature type="compositionally biased region" description="Low complexity" evidence="7">
    <location>
        <begin position="506"/>
        <end position="530"/>
    </location>
</feature>
<feature type="compositionally biased region" description="Acidic residues" evidence="7">
    <location>
        <begin position="858"/>
        <end position="873"/>
    </location>
</feature>
<feature type="compositionally biased region" description="Polar residues" evidence="7">
    <location>
        <begin position="9"/>
        <end position="32"/>
    </location>
</feature>